<evidence type="ECO:0000313" key="1">
    <source>
        <dbReference type="EMBL" id="KTB69911.1"/>
    </source>
</evidence>
<accession>A0A0W0I9Y1</accession>
<dbReference type="EMBL" id="LKEJ01000057">
    <property type="protein sequence ID" value="KTB69911.1"/>
    <property type="molecule type" value="Genomic_DNA"/>
</dbReference>
<organism evidence="1 2">
    <name type="scientific">Pseudomonas viridiflava ICMP 13104</name>
    <dbReference type="NCBI Taxonomy" id="1198305"/>
    <lineage>
        <taxon>Bacteria</taxon>
        <taxon>Pseudomonadati</taxon>
        <taxon>Pseudomonadota</taxon>
        <taxon>Gammaproteobacteria</taxon>
        <taxon>Pseudomonadales</taxon>
        <taxon>Pseudomonadaceae</taxon>
        <taxon>Pseudomonas</taxon>
    </lineage>
</organism>
<evidence type="ECO:0008006" key="3">
    <source>
        <dbReference type="Google" id="ProtNLM"/>
    </source>
</evidence>
<dbReference type="InterPro" id="IPR012659">
    <property type="entry name" value="CHP02444"/>
</dbReference>
<comment type="caution">
    <text evidence="1">The sequence shown here is derived from an EMBL/GenBank/DDBJ whole genome shotgun (WGS) entry which is preliminary data.</text>
</comment>
<gene>
    <name evidence="1" type="ORF">AO067_03995</name>
</gene>
<dbReference type="Proteomes" id="UP000053048">
    <property type="component" value="Unassembled WGS sequence"/>
</dbReference>
<evidence type="ECO:0000313" key="2">
    <source>
        <dbReference type="Proteomes" id="UP000053048"/>
    </source>
</evidence>
<proteinExistence type="predicted"/>
<name>A0A0W0I9Y1_PSEVI</name>
<reference evidence="1 2" key="1">
    <citation type="submission" date="2015-09" db="EMBL/GenBank/DDBJ databases">
        <title>Genome sequence of ICMP 13104.</title>
        <authorList>
            <person name="Visnovsky S."/>
            <person name="Lu A."/>
            <person name="Panda P."/>
            <person name="Pitman A."/>
        </authorList>
    </citation>
    <scope>NUCLEOTIDE SEQUENCE [LARGE SCALE GENOMIC DNA]</scope>
    <source>
        <strain evidence="1 2">ICMP 13104</strain>
    </source>
</reference>
<dbReference type="AlphaFoldDB" id="A0A0W0I9Y1"/>
<keyword evidence="2" id="KW-1185">Reference proteome</keyword>
<dbReference type="NCBIfam" id="TIGR02444">
    <property type="entry name" value="TIGR02444 family protein"/>
    <property type="match status" value="1"/>
</dbReference>
<sequence length="158" mass="17335">MPSALWSFTLDFYARPGVEQACLALQANGANVCMVLCGVWLESRGVACNAQRLMQIGQLATPWHDDVVRPLRDLRNQWRDSAHQDAALNALRTRVKALELEAEQNLLLRLETLTDGWPGGEAGNTGDWLEGLAEGDVAENRDALLVLRIAANLSVDQA</sequence>
<protein>
    <recommendedName>
        <fullName evidence="3">TIGR02444 family protein</fullName>
    </recommendedName>
</protein>
<dbReference type="Pfam" id="PF09523">
    <property type="entry name" value="DUF2390"/>
    <property type="match status" value="1"/>
</dbReference>